<feature type="region of interest" description="Disordered" evidence="1">
    <location>
        <begin position="1"/>
        <end position="61"/>
    </location>
</feature>
<dbReference type="EMBL" id="JARKIB010000439">
    <property type="protein sequence ID" value="KAJ7707942.1"/>
    <property type="molecule type" value="Genomic_DNA"/>
</dbReference>
<organism evidence="2 3">
    <name type="scientific">Mycena metata</name>
    <dbReference type="NCBI Taxonomy" id="1033252"/>
    <lineage>
        <taxon>Eukaryota</taxon>
        <taxon>Fungi</taxon>
        <taxon>Dikarya</taxon>
        <taxon>Basidiomycota</taxon>
        <taxon>Agaricomycotina</taxon>
        <taxon>Agaricomycetes</taxon>
        <taxon>Agaricomycetidae</taxon>
        <taxon>Agaricales</taxon>
        <taxon>Marasmiineae</taxon>
        <taxon>Mycenaceae</taxon>
        <taxon>Mycena</taxon>
    </lineage>
</organism>
<feature type="compositionally biased region" description="Low complexity" evidence="1">
    <location>
        <begin position="473"/>
        <end position="485"/>
    </location>
</feature>
<feature type="compositionally biased region" description="Acidic residues" evidence="1">
    <location>
        <begin position="196"/>
        <end position="205"/>
    </location>
</feature>
<feature type="region of interest" description="Disordered" evidence="1">
    <location>
        <begin position="196"/>
        <end position="216"/>
    </location>
</feature>
<gene>
    <name evidence="2" type="ORF">B0H16DRAFT_1746387</name>
</gene>
<reference evidence="2" key="1">
    <citation type="submission" date="2023-03" db="EMBL/GenBank/DDBJ databases">
        <title>Massive genome expansion in bonnet fungi (Mycena s.s.) driven by repeated elements and novel gene families across ecological guilds.</title>
        <authorList>
            <consortium name="Lawrence Berkeley National Laboratory"/>
            <person name="Harder C.B."/>
            <person name="Miyauchi S."/>
            <person name="Viragh M."/>
            <person name="Kuo A."/>
            <person name="Thoen E."/>
            <person name="Andreopoulos B."/>
            <person name="Lu D."/>
            <person name="Skrede I."/>
            <person name="Drula E."/>
            <person name="Henrissat B."/>
            <person name="Morin E."/>
            <person name="Kohler A."/>
            <person name="Barry K."/>
            <person name="LaButti K."/>
            <person name="Morin E."/>
            <person name="Salamov A."/>
            <person name="Lipzen A."/>
            <person name="Mereny Z."/>
            <person name="Hegedus B."/>
            <person name="Baldrian P."/>
            <person name="Stursova M."/>
            <person name="Weitz H."/>
            <person name="Taylor A."/>
            <person name="Grigoriev I.V."/>
            <person name="Nagy L.G."/>
            <person name="Martin F."/>
            <person name="Kauserud H."/>
        </authorList>
    </citation>
    <scope>NUCLEOTIDE SEQUENCE</scope>
    <source>
        <strain evidence="2">CBHHK182m</strain>
    </source>
</reference>
<feature type="compositionally biased region" description="Pro residues" evidence="1">
    <location>
        <begin position="496"/>
        <end position="505"/>
    </location>
</feature>
<keyword evidence="3" id="KW-1185">Reference proteome</keyword>
<evidence type="ECO:0000313" key="3">
    <source>
        <dbReference type="Proteomes" id="UP001215598"/>
    </source>
</evidence>
<proteinExistence type="predicted"/>
<evidence type="ECO:0000256" key="1">
    <source>
        <dbReference type="SAM" id="MobiDB-lite"/>
    </source>
</evidence>
<protein>
    <submittedName>
        <fullName evidence="2">Uncharacterized protein</fullName>
    </submittedName>
</protein>
<feature type="compositionally biased region" description="Basic and acidic residues" evidence="1">
    <location>
        <begin position="207"/>
        <end position="216"/>
    </location>
</feature>
<evidence type="ECO:0000313" key="2">
    <source>
        <dbReference type="EMBL" id="KAJ7707942.1"/>
    </source>
</evidence>
<feature type="compositionally biased region" description="Basic and acidic residues" evidence="1">
    <location>
        <begin position="396"/>
        <end position="413"/>
    </location>
</feature>
<sequence>MPHLSALPYTRGMEVREPTPLPADSPLPTETTATDESQLKAAMTQAGPLSQSTRLPEKGRDELSLPPPVAAAAKTKGSWVIFAETDPQEGDPGFEDDQPVMMERGKNNKGKGEMEDGQEMWYCRERKRKLIFNELPRLEAEFANDPEFGRPVPPWKFWHPGDGKWVKRGELKWMYRREKPDPRRVGETFKPARVEADEEDVEMPVEAEARSVERKVSPTISEGAVSLGSERSDAEEGEAFRVAEATPPPELDVVMEDVEAGEVTEQGDATMEGVETVSIRDPYTDGNGRKSTLSVRVMGSSLNFSTQDMVDWIGVEGMMGVRRMWRIVVRGYTVDFVLEVENRITATQIVRDASADGRFRNNARFLDRDEMLNATRGVDEQLSMLPPSRRAAPTFPERRHEYRERSLLIDSRSRSFSSSEYSRSPSPKRGIKRSRSRSPERERDQRLRRLSPPSPPKIPRRPSFPVVPKLPFAPSSRAPPSAPRAMLPFRLAERPSLPPPPPPVPYATRPRITTAGASSSTDAPPSETGVPSLLRQLTAAPLPTASSLLDRLQAPPAMEKKGLMKRVDVKLQERISVEVTVKSRHRPHRRTHKRINKLVDVEMEIAPPPQESFPWTDAEIDFFIDHEEGPPPPDEMYEPYGDFYDTEEE</sequence>
<feature type="compositionally biased region" description="Low complexity" evidence="1">
    <location>
        <begin position="414"/>
        <end position="428"/>
    </location>
</feature>
<name>A0AAD7MAL8_9AGAR</name>
<feature type="region of interest" description="Disordered" evidence="1">
    <location>
        <begin position="377"/>
        <end position="530"/>
    </location>
</feature>
<accession>A0AAD7MAL8</accession>
<dbReference type="AlphaFoldDB" id="A0AAD7MAL8"/>
<comment type="caution">
    <text evidence="2">The sequence shown here is derived from an EMBL/GenBank/DDBJ whole genome shotgun (WGS) entry which is preliminary data.</text>
</comment>
<dbReference type="Proteomes" id="UP001215598">
    <property type="component" value="Unassembled WGS sequence"/>
</dbReference>
<feature type="region of interest" description="Disordered" evidence="1">
    <location>
        <begin position="624"/>
        <end position="649"/>
    </location>
</feature>
<feature type="compositionally biased region" description="Basic and acidic residues" evidence="1">
    <location>
        <begin position="437"/>
        <end position="447"/>
    </location>
</feature>